<dbReference type="Proteomes" id="UP000317238">
    <property type="component" value="Unassembled WGS sequence"/>
</dbReference>
<evidence type="ECO:0000313" key="2">
    <source>
        <dbReference type="Proteomes" id="UP000317238"/>
    </source>
</evidence>
<comment type="caution">
    <text evidence="1">The sequence shown here is derived from an EMBL/GenBank/DDBJ whole genome shotgun (WGS) entry which is preliminary data.</text>
</comment>
<name>A0A5C5Y759_9PLAN</name>
<keyword evidence="2" id="KW-1185">Reference proteome</keyword>
<evidence type="ECO:0000313" key="1">
    <source>
        <dbReference type="EMBL" id="TWT69192.1"/>
    </source>
</evidence>
<dbReference type="AlphaFoldDB" id="A0A5C5Y759"/>
<evidence type="ECO:0008006" key="3">
    <source>
        <dbReference type="Google" id="ProtNLM"/>
    </source>
</evidence>
<gene>
    <name evidence="1" type="ORF">Pan14r_14770</name>
</gene>
<protein>
    <recommendedName>
        <fullName evidence="3">DUF1573 domain-containing protein</fullName>
    </recommendedName>
</protein>
<reference evidence="1 2" key="1">
    <citation type="submission" date="2019-02" db="EMBL/GenBank/DDBJ databases">
        <title>Deep-cultivation of Planctomycetes and their phenomic and genomic characterization uncovers novel biology.</title>
        <authorList>
            <person name="Wiegand S."/>
            <person name="Jogler M."/>
            <person name="Boedeker C."/>
            <person name="Pinto D."/>
            <person name="Vollmers J."/>
            <person name="Rivas-Marin E."/>
            <person name="Kohn T."/>
            <person name="Peeters S.H."/>
            <person name="Heuer A."/>
            <person name="Rast P."/>
            <person name="Oberbeckmann S."/>
            <person name="Bunk B."/>
            <person name="Jeske O."/>
            <person name="Meyerdierks A."/>
            <person name="Storesund J.E."/>
            <person name="Kallscheuer N."/>
            <person name="Luecker S."/>
            <person name="Lage O.M."/>
            <person name="Pohl T."/>
            <person name="Merkel B.J."/>
            <person name="Hornburger P."/>
            <person name="Mueller R.-W."/>
            <person name="Bruemmer F."/>
            <person name="Labrenz M."/>
            <person name="Spormann A.M."/>
            <person name="Op Den Camp H."/>
            <person name="Overmann J."/>
            <person name="Amann R."/>
            <person name="Jetten M.S.M."/>
            <person name="Mascher T."/>
            <person name="Medema M.H."/>
            <person name="Devos D.P."/>
            <person name="Kaster A.-K."/>
            <person name="Ovreas L."/>
            <person name="Rohde M."/>
            <person name="Galperin M.Y."/>
            <person name="Jogler C."/>
        </authorList>
    </citation>
    <scope>NUCLEOTIDE SEQUENCE [LARGE SCALE GENOMIC DNA]</scope>
    <source>
        <strain evidence="1 2">Pan14r</strain>
    </source>
</reference>
<proteinExistence type="predicted"/>
<organism evidence="1 2">
    <name type="scientific">Crateriforma conspicua</name>
    <dbReference type="NCBI Taxonomy" id="2527996"/>
    <lineage>
        <taxon>Bacteria</taxon>
        <taxon>Pseudomonadati</taxon>
        <taxon>Planctomycetota</taxon>
        <taxon>Planctomycetia</taxon>
        <taxon>Planctomycetales</taxon>
        <taxon>Planctomycetaceae</taxon>
        <taxon>Crateriforma</taxon>
    </lineage>
</organism>
<dbReference type="EMBL" id="SJPL01000001">
    <property type="protein sequence ID" value="TWT69192.1"/>
    <property type="molecule type" value="Genomic_DNA"/>
</dbReference>
<sequence>MDIQSEFLSNSFRGLVIVAIGAACLPTRQCNGDDTNEIAAPSIEVDLGTFVLGRQEDLLKTIDFKNPIGHKCKVVEIAASCRCVFARIENKSLGANDSTAIQVGFRASTTNPTTPRGAHSKVIRVSLLPIPPIPGKRVVQTSIRISYTISHPLVAVPPTVVAEDVIAGQSISKRVSIHEYESIPGSELRIDSVESTLPFLEAAIDGNEIIVRGKVPRFLRFRGEKLIVASVSKQGKKMPDVYIPVRMKMKRPAIVAVPGDIVVFEKPKEYPVVKLVKLFGDDLSTSTLVKIRLLRKRDEFGDSGEIRFSRIAAQSSSKTYAIYIPRVREKEAIFELLFEGLDAPVHLRLLQVFDD</sequence>
<accession>A0A5C5Y759</accession>